<sequence length="47" mass="5166">MKGRSSDNFVMPMTVVNPPLVQEVTAANENQESRTSETGNDLEVQTL</sequence>
<dbReference type="EMBL" id="GGEC01055882">
    <property type="protein sequence ID" value="MBX36366.1"/>
    <property type="molecule type" value="Transcribed_RNA"/>
</dbReference>
<feature type="compositionally biased region" description="Polar residues" evidence="1">
    <location>
        <begin position="36"/>
        <end position="47"/>
    </location>
</feature>
<feature type="region of interest" description="Disordered" evidence="1">
    <location>
        <begin position="25"/>
        <end position="47"/>
    </location>
</feature>
<evidence type="ECO:0000313" key="2">
    <source>
        <dbReference type="EMBL" id="MBX36366.1"/>
    </source>
</evidence>
<name>A0A2P2N1Q0_RHIMU</name>
<protein>
    <submittedName>
        <fullName evidence="2">Uncharacterized protein</fullName>
    </submittedName>
</protein>
<organism evidence="2">
    <name type="scientific">Rhizophora mucronata</name>
    <name type="common">Asiatic mangrove</name>
    <dbReference type="NCBI Taxonomy" id="61149"/>
    <lineage>
        <taxon>Eukaryota</taxon>
        <taxon>Viridiplantae</taxon>
        <taxon>Streptophyta</taxon>
        <taxon>Embryophyta</taxon>
        <taxon>Tracheophyta</taxon>
        <taxon>Spermatophyta</taxon>
        <taxon>Magnoliopsida</taxon>
        <taxon>eudicotyledons</taxon>
        <taxon>Gunneridae</taxon>
        <taxon>Pentapetalae</taxon>
        <taxon>rosids</taxon>
        <taxon>fabids</taxon>
        <taxon>Malpighiales</taxon>
        <taxon>Rhizophoraceae</taxon>
        <taxon>Rhizophora</taxon>
    </lineage>
</organism>
<evidence type="ECO:0000256" key="1">
    <source>
        <dbReference type="SAM" id="MobiDB-lite"/>
    </source>
</evidence>
<reference evidence="2" key="1">
    <citation type="submission" date="2018-02" db="EMBL/GenBank/DDBJ databases">
        <title>Rhizophora mucronata_Transcriptome.</title>
        <authorList>
            <person name="Meera S.P."/>
            <person name="Sreeshan A."/>
            <person name="Augustine A."/>
        </authorList>
    </citation>
    <scope>NUCLEOTIDE SEQUENCE</scope>
    <source>
        <tissue evidence="2">Leaf</tissue>
    </source>
</reference>
<dbReference type="AlphaFoldDB" id="A0A2P2N1Q0"/>
<proteinExistence type="predicted"/>
<accession>A0A2P2N1Q0</accession>